<dbReference type="InterPro" id="IPR003425">
    <property type="entry name" value="CCB3/YggT"/>
</dbReference>
<name>A0AAX4PHH4_9CHLO</name>
<feature type="transmembrane region" description="Helical" evidence="2">
    <location>
        <begin position="190"/>
        <end position="213"/>
    </location>
</feature>
<feature type="transmembrane region" description="Helical" evidence="2">
    <location>
        <begin position="130"/>
        <end position="151"/>
    </location>
</feature>
<evidence type="ECO:0000256" key="1">
    <source>
        <dbReference type="SAM" id="MobiDB-lite"/>
    </source>
</evidence>
<dbReference type="Proteomes" id="UP001472866">
    <property type="component" value="Chromosome 11"/>
</dbReference>
<evidence type="ECO:0000256" key="2">
    <source>
        <dbReference type="SAM" id="Phobius"/>
    </source>
</evidence>
<feature type="region of interest" description="Disordered" evidence="1">
    <location>
        <begin position="59"/>
        <end position="80"/>
    </location>
</feature>
<evidence type="ECO:0000313" key="3">
    <source>
        <dbReference type="EMBL" id="WZN65179.1"/>
    </source>
</evidence>
<keyword evidence="2" id="KW-1133">Transmembrane helix</keyword>
<accession>A0AAX4PHH4</accession>
<evidence type="ECO:0000313" key="4">
    <source>
        <dbReference type="Proteomes" id="UP001472866"/>
    </source>
</evidence>
<dbReference type="PANTHER" id="PTHR33219:SF14">
    <property type="entry name" value="PROTEIN COFACTOR ASSEMBLY OF COMPLEX C SUBUNIT B CCB3, CHLOROPLASTIC-RELATED"/>
    <property type="match status" value="1"/>
</dbReference>
<gene>
    <name evidence="3" type="ORF">HKI87_11g67360</name>
</gene>
<keyword evidence="2" id="KW-0472">Membrane</keyword>
<dbReference type="PANTHER" id="PTHR33219">
    <property type="entry name" value="YLMG HOMOLOG PROTEIN 2, CHLOROPLASTIC"/>
    <property type="match status" value="1"/>
</dbReference>
<dbReference type="EMBL" id="CP151511">
    <property type="protein sequence ID" value="WZN65179.1"/>
    <property type="molecule type" value="Genomic_DNA"/>
</dbReference>
<dbReference type="Pfam" id="PF02325">
    <property type="entry name" value="CCB3_YggT"/>
    <property type="match status" value="1"/>
</dbReference>
<proteinExistence type="predicted"/>
<keyword evidence="2" id="KW-0812">Transmembrane</keyword>
<protein>
    <submittedName>
        <fullName evidence="3">Protein COFACTOR ASSEMBLY OF COMPLEX C SUBUNIT B CCB3</fullName>
    </submittedName>
</protein>
<dbReference type="GO" id="GO:0016020">
    <property type="term" value="C:membrane"/>
    <property type="evidence" value="ECO:0007669"/>
    <property type="project" value="InterPro"/>
</dbReference>
<dbReference type="AlphaFoldDB" id="A0AAX4PHH4"/>
<reference evidence="3 4" key="1">
    <citation type="submission" date="2024-03" db="EMBL/GenBank/DDBJ databases">
        <title>Complete genome sequence of the green alga Chloropicon roscoffensis RCC1871.</title>
        <authorList>
            <person name="Lemieux C."/>
            <person name="Pombert J.-F."/>
            <person name="Otis C."/>
            <person name="Turmel M."/>
        </authorList>
    </citation>
    <scope>NUCLEOTIDE SEQUENCE [LARGE SCALE GENOMIC DNA]</scope>
    <source>
        <strain evidence="3 4">RCC1871</strain>
    </source>
</reference>
<organism evidence="3 4">
    <name type="scientific">Chloropicon roscoffensis</name>
    <dbReference type="NCBI Taxonomy" id="1461544"/>
    <lineage>
        <taxon>Eukaryota</taxon>
        <taxon>Viridiplantae</taxon>
        <taxon>Chlorophyta</taxon>
        <taxon>Chloropicophyceae</taxon>
        <taxon>Chloropicales</taxon>
        <taxon>Chloropicaceae</taxon>
        <taxon>Chloropicon</taxon>
    </lineage>
</organism>
<sequence>MRPTSTTGARSASRAVRFNPTAAGSGALARRGGSRGRCAPAPRCRWPATTCATNLAPALGARSEGPREADDAEACSSSGTRGGATISVALAAASLAYFGGAYASHAATTTGDLYELAALDASSASVVASLLKPAIGLASLFMIVRIVLTWFPETKSKEFPWIVFYYTTEPVLSFTRQVFQPVGGVDISPIIWVAFLSFMNEILVGPQGILILLSQK</sequence>
<keyword evidence="4" id="KW-1185">Reference proteome</keyword>